<protein>
    <recommendedName>
        <fullName evidence="1">LUD domain-containing protein</fullName>
    </recommendedName>
</protein>
<dbReference type="Pfam" id="PF02589">
    <property type="entry name" value="LUD_dom"/>
    <property type="match status" value="1"/>
</dbReference>
<accession>F4LKM1</accession>
<evidence type="ECO:0000313" key="2">
    <source>
        <dbReference type="EMBL" id="AEE17577.1"/>
    </source>
</evidence>
<sequence>MAEMSPALRKLYDLSGPLVVQALRKRHFDAYYCNTAQDARRIVPDLIPRSHSVSWGGSETIRTLGIPALLKENGYTLIDRDSAASPEERAALMRQGFSCGTFLMSSNAVTEDGQLFNIDGTGNRLAALLFGPESVVVIAGMNKVVKTLDDAVSRVRNYASPLNMQRFSGLKTPCAKTGQCADCVSTDCICAYMVTTRISRPAGKIKVVLVGEPLGF</sequence>
<dbReference type="RefSeq" id="WP_013759279.1">
    <property type="nucleotide sequence ID" value="NC_015500.1"/>
</dbReference>
<dbReference type="EMBL" id="CP002696">
    <property type="protein sequence ID" value="AEE17577.1"/>
    <property type="molecule type" value="Genomic_DNA"/>
</dbReference>
<evidence type="ECO:0000259" key="1">
    <source>
        <dbReference type="Pfam" id="PF02589"/>
    </source>
</evidence>
<dbReference type="AlphaFoldDB" id="F4LKM1"/>
<reference evidence="3" key="1">
    <citation type="submission" date="2011-04" db="EMBL/GenBank/DDBJ databases">
        <title>The complete genome of Treponema brennaborense DSM 12168.</title>
        <authorList>
            <person name="Lucas S."/>
            <person name="Han J."/>
            <person name="Lapidus A."/>
            <person name="Bruce D."/>
            <person name="Goodwin L."/>
            <person name="Pitluck S."/>
            <person name="Peters L."/>
            <person name="Kyrpides N."/>
            <person name="Mavromatis K."/>
            <person name="Ivanova N."/>
            <person name="Mikhailova N."/>
            <person name="Pagani I."/>
            <person name="Teshima H."/>
            <person name="Detter J.C."/>
            <person name="Tapia R."/>
            <person name="Han C."/>
            <person name="Land M."/>
            <person name="Hauser L."/>
            <person name="Markowitz V."/>
            <person name="Cheng J.-F."/>
            <person name="Hugenholtz P."/>
            <person name="Woyke T."/>
            <person name="Wu D."/>
            <person name="Gronow S."/>
            <person name="Wellnitz S."/>
            <person name="Brambilla E."/>
            <person name="Klenk H.-P."/>
            <person name="Eisen J.A."/>
        </authorList>
    </citation>
    <scope>NUCLEOTIDE SEQUENCE [LARGE SCALE GENOMIC DNA]</scope>
    <source>
        <strain evidence="3">DSM 12168 / CIP 105900 / DD5/3</strain>
    </source>
</reference>
<dbReference type="HOGENOM" id="CLU_107893_1_0_12"/>
<dbReference type="InterPro" id="IPR003741">
    <property type="entry name" value="LUD_dom"/>
</dbReference>
<dbReference type="STRING" id="906968.Trebr_2163"/>
<dbReference type="OrthoDB" id="9809147at2"/>
<evidence type="ECO:0000313" key="3">
    <source>
        <dbReference type="Proteomes" id="UP000006546"/>
    </source>
</evidence>
<dbReference type="InterPro" id="IPR024185">
    <property type="entry name" value="FTHF_cligase-like_sf"/>
</dbReference>
<dbReference type="PIRSF" id="PIRSF020269">
    <property type="entry name" value="DUF1121"/>
    <property type="match status" value="1"/>
</dbReference>
<dbReference type="eggNOG" id="COG1139">
    <property type="taxonomic scope" value="Bacteria"/>
</dbReference>
<dbReference type="PANTHER" id="PTHR36179">
    <property type="entry name" value="LUD_DOM DOMAIN-CONTAINING PROTEIN"/>
    <property type="match status" value="1"/>
</dbReference>
<proteinExistence type="predicted"/>
<dbReference type="KEGG" id="tbe:Trebr_2163"/>
<keyword evidence="3" id="KW-1185">Reference proteome</keyword>
<dbReference type="Gene3D" id="3.40.50.10420">
    <property type="entry name" value="NagB/RpiA/CoA transferase-like"/>
    <property type="match status" value="1"/>
</dbReference>
<name>F4LKM1_TREBD</name>
<dbReference type="PANTHER" id="PTHR36179:SF2">
    <property type="entry name" value="LUD DOMAIN-CONTAINING PROTEIN"/>
    <property type="match status" value="1"/>
</dbReference>
<gene>
    <name evidence="2" type="ordered locus">Trebr_2163</name>
</gene>
<feature type="domain" description="LUD" evidence="1">
    <location>
        <begin position="19"/>
        <end position="210"/>
    </location>
</feature>
<dbReference type="InterPro" id="IPR009501">
    <property type="entry name" value="UCP020269"/>
</dbReference>
<dbReference type="Proteomes" id="UP000006546">
    <property type="component" value="Chromosome"/>
</dbReference>
<organism evidence="2 3">
    <name type="scientific">Treponema brennaborense (strain DSM 12168 / CIP 105900 / DD5/3)</name>
    <dbReference type="NCBI Taxonomy" id="906968"/>
    <lineage>
        <taxon>Bacteria</taxon>
        <taxon>Pseudomonadati</taxon>
        <taxon>Spirochaetota</taxon>
        <taxon>Spirochaetia</taxon>
        <taxon>Spirochaetales</taxon>
        <taxon>Treponemataceae</taxon>
        <taxon>Treponema</taxon>
    </lineage>
</organism>